<evidence type="ECO:0000256" key="3">
    <source>
        <dbReference type="ARBA" id="ARBA00022677"/>
    </source>
</evidence>
<sequence length="311" mass="34960">MDIPSFLQPQSKTHSEDSVYIHSIFQHNKSLGCSKAIWWPNEDPKTVVLFIPGNPGLSEFYIPFLSALHQQNGNICILAQSHLGHTQEAPALVHDLAAQVSAATEAFDALVQTYPQRRYVVIGHSVGSWIALQVLKARSSDIHSLFLLFPTIANISDTPNGRSLFWAFQPPLPHIISKMSFLLRPLYSSILPLLFNEWPRAQIDVLLALLHSPSCIKACLSMAHEEMNTICELDVNLIETHKHRIHMYFAETDDWVGKNKGVILRSFNPDPESVKVVHGEHGVPHAFCINHSDELANQCTLWLRQNGLDDE</sequence>
<dbReference type="EMBL" id="MU805965">
    <property type="protein sequence ID" value="KAJ3843900.1"/>
    <property type="molecule type" value="Genomic_DNA"/>
</dbReference>
<dbReference type="AlphaFoldDB" id="A0AA38UJS0"/>
<dbReference type="Proteomes" id="UP001163846">
    <property type="component" value="Unassembled WGS sequence"/>
</dbReference>
<dbReference type="InterPro" id="IPR019363">
    <property type="entry name" value="LDAH"/>
</dbReference>
<organism evidence="5 6">
    <name type="scientific">Lentinula raphanica</name>
    <dbReference type="NCBI Taxonomy" id="153919"/>
    <lineage>
        <taxon>Eukaryota</taxon>
        <taxon>Fungi</taxon>
        <taxon>Dikarya</taxon>
        <taxon>Basidiomycota</taxon>
        <taxon>Agaricomycotina</taxon>
        <taxon>Agaricomycetes</taxon>
        <taxon>Agaricomycetidae</taxon>
        <taxon>Agaricales</taxon>
        <taxon>Marasmiineae</taxon>
        <taxon>Omphalotaceae</taxon>
        <taxon>Lentinula</taxon>
    </lineage>
</organism>
<gene>
    <name evidence="5" type="ORF">F5878DRAFT_685892</name>
</gene>
<name>A0AA38UJS0_9AGAR</name>
<dbReference type="SUPFAM" id="SSF53474">
    <property type="entry name" value="alpha/beta-Hydrolases"/>
    <property type="match status" value="1"/>
</dbReference>
<keyword evidence="6" id="KW-1185">Reference proteome</keyword>
<comment type="subcellular location">
    <subcellularLocation>
        <location evidence="1">Lipid droplet</location>
    </subcellularLocation>
</comment>
<keyword evidence="4" id="KW-0378">Hydrolase</keyword>
<dbReference type="PANTHER" id="PTHR13390">
    <property type="entry name" value="LIPASE"/>
    <property type="match status" value="1"/>
</dbReference>
<dbReference type="Pfam" id="PF10230">
    <property type="entry name" value="LIDHydrolase"/>
    <property type="match status" value="1"/>
</dbReference>
<dbReference type="Gene3D" id="3.40.50.1820">
    <property type="entry name" value="alpha/beta hydrolase"/>
    <property type="match status" value="1"/>
</dbReference>
<dbReference type="GO" id="GO:0005811">
    <property type="term" value="C:lipid droplet"/>
    <property type="evidence" value="ECO:0007669"/>
    <property type="project" value="UniProtKB-SubCell"/>
</dbReference>
<dbReference type="InterPro" id="IPR029058">
    <property type="entry name" value="AB_hydrolase_fold"/>
</dbReference>
<proteinExistence type="inferred from homology"/>
<evidence type="ECO:0000256" key="2">
    <source>
        <dbReference type="ARBA" id="ARBA00008300"/>
    </source>
</evidence>
<dbReference type="GO" id="GO:0019915">
    <property type="term" value="P:lipid storage"/>
    <property type="evidence" value="ECO:0007669"/>
    <property type="project" value="InterPro"/>
</dbReference>
<dbReference type="GO" id="GO:0016298">
    <property type="term" value="F:lipase activity"/>
    <property type="evidence" value="ECO:0007669"/>
    <property type="project" value="InterPro"/>
</dbReference>
<keyword evidence="3" id="KW-0551">Lipid droplet</keyword>
<evidence type="ECO:0000256" key="1">
    <source>
        <dbReference type="ARBA" id="ARBA00004502"/>
    </source>
</evidence>
<evidence type="ECO:0000256" key="4">
    <source>
        <dbReference type="ARBA" id="ARBA00022801"/>
    </source>
</evidence>
<protein>
    <submittedName>
        <fullName evidence="5">Uncharacterized protein</fullName>
    </submittedName>
</protein>
<comment type="similarity">
    <text evidence="2">Belongs to the AB hydrolase superfamily. LDAH family.</text>
</comment>
<accession>A0AA38UJS0</accession>
<reference evidence="5" key="1">
    <citation type="submission" date="2022-08" db="EMBL/GenBank/DDBJ databases">
        <authorList>
            <consortium name="DOE Joint Genome Institute"/>
            <person name="Min B."/>
            <person name="Riley R."/>
            <person name="Sierra-Patev S."/>
            <person name="Naranjo-Ortiz M."/>
            <person name="Looney B."/>
            <person name="Konkel Z."/>
            <person name="Slot J.C."/>
            <person name="Sakamoto Y."/>
            <person name="Steenwyk J.L."/>
            <person name="Rokas A."/>
            <person name="Carro J."/>
            <person name="Camarero S."/>
            <person name="Ferreira P."/>
            <person name="Molpeceres G."/>
            <person name="Ruiz-Duenas F.J."/>
            <person name="Serrano A."/>
            <person name="Henrissat B."/>
            <person name="Drula E."/>
            <person name="Hughes K.W."/>
            <person name="Mata J.L."/>
            <person name="Ishikawa N.K."/>
            <person name="Vargas-Isla R."/>
            <person name="Ushijima S."/>
            <person name="Smith C.A."/>
            <person name="Ahrendt S."/>
            <person name="Andreopoulos W."/>
            <person name="He G."/>
            <person name="Labutti K."/>
            <person name="Lipzen A."/>
            <person name="Ng V."/>
            <person name="Sandor L."/>
            <person name="Barry K."/>
            <person name="Martinez A.T."/>
            <person name="Xiao Y."/>
            <person name="Gibbons J.G."/>
            <person name="Terashima K."/>
            <person name="Hibbett D.S."/>
            <person name="Grigoriev I.V."/>
        </authorList>
    </citation>
    <scope>NUCLEOTIDE SEQUENCE</scope>
    <source>
        <strain evidence="5">TFB9207</strain>
    </source>
</reference>
<evidence type="ECO:0000313" key="6">
    <source>
        <dbReference type="Proteomes" id="UP001163846"/>
    </source>
</evidence>
<comment type="caution">
    <text evidence="5">The sequence shown here is derived from an EMBL/GenBank/DDBJ whole genome shotgun (WGS) entry which is preliminary data.</text>
</comment>
<evidence type="ECO:0000313" key="5">
    <source>
        <dbReference type="EMBL" id="KAJ3843900.1"/>
    </source>
</evidence>
<dbReference type="PANTHER" id="PTHR13390:SF0">
    <property type="entry name" value="LIPID DROPLET-ASSOCIATED HYDROLASE"/>
    <property type="match status" value="1"/>
</dbReference>